<gene>
    <name evidence="2" type="ORF">NEICINOT_03544</name>
</gene>
<dbReference type="EMBL" id="ACDY02000003">
    <property type="protein sequence ID" value="EEZ72144.1"/>
    <property type="molecule type" value="Genomic_DNA"/>
</dbReference>
<feature type="transmembrane region" description="Helical" evidence="1">
    <location>
        <begin position="66"/>
        <end position="91"/>
    </location>
</feature>
<proteinExistence type="predicted"/>
<keyword evidence="1" id="KW-0472">Membrane</keyword>
<keyword evidence="1" id="KW-1133">Transmembrane helix</keyword>
<accession>D0W1L8</accession>
<comment type="caution">
    <text evidence="2">The sequence shown here is derived from an EMBL/GenBank/DDBJ whole genome shotgun (WGS) entry which is preliminary data.</text>
</comment>
<dbReference type="AlphaFoldDB" id="D0W1L8"/>
<reference evidence="2 3" key="1">
    <citation type="submission" date="2009-10" db="EMBL/GenBank/DDBJ databases">
        <authorList>
            <person name="Weinstock G."/>
            <person name="Sodergren E."/>
            <person name="Clifton S."/>
            <person name="Fulton L."/>
            <person name="Fulton B."/>
            <person name="Courtney L."/>
            <person name="Fronick C."/>
            <person name="Harrison M."/>
            <person name="Strong C."/>
            <person name="Farmer C."/>
            <person name="Delahaunty K."/>
            <person name="Markovic C."/>
            <person name="Hall O."/>
            <person name="Minx P."/>
            <person name="Tomlinson C."/>
            <person name="Mitreva M."/>
            <person name="Nelson J."/>
            <person name="Hou S."/>
            <person name="Wollam A."/>
            <person name="Pepin K.H."/>
            <person name="Johnson M."/>
            <person name="Bhonagiri V."/>
            <person name="Nash W.E."/>
            <person name="Warren W."/>
            <person name="Chinwalla A."/>
            <person name="Mardis E.R."/>
            <person name="Wilson R.K."/>
        </authorList>
    </citation>
    <scope>NUCLEOTIDE SEQUENCE [LARGE SCALE GENOMIC DNA]</scope>
    <source>
        <strain evidence="2 3">ATCC 14685</strain>
    </source>
</reference>
<dbReference type="STRING" id="546262.NEICINOT_03544"/>
<dbReference type="Proteomes" id="UP000003294">
    <property type="component" value="Unassembled WGS sequence"/>
</dbReference>
<evidence type="ECO:0000313" key="3">
    <source>
        <dbReference type="Proteomes" id="UP000003294"/>
    </source>
</evidence>
<sequence>MGFKGGWSFGRDMQAAFTGKDTVIFAPGLEYAASCWYDNGWWSCEPDFVTANFASRFLSGEILCGWSAYAVSQFGMGLVCVCIAFGHAAILTAEWQYRFCRFESAVSGYFGLNAV</sequence>
<organism evidence="2 3">
    <name type="scientific">Neisseria cinerea ATCC 14685</name>
    <dbReference type="NCBI Taxonomy" id="546262"/>
    <lineage>
        <taxon>Bacteria</taxon>
        <taxon>Pseudomonadati</taxon>
        <taxon>Pseudomonadota</taxon>
        <taxon>Betaproteobacteria</taxon>
        <taxon>Neisseriales</taxon>
        <taxon>Neisseriaceae</taxon>
        <taxon>Neisseria</taxon>
    </lineage>
</organism>
<protein>
    <submittedName>
        <fullName evidence="2">Uncharacterized protein</fullName>
    </submittedName>
</protein>
<evidence type="ECO:0000313" key="2">
    <source>
        <dbReference type="EMBL" id="EEZ72144.1"/>
    </source>
</evidence>
<keyword evidence="1" id="KW-0812">Transmembrane</keyword>
<name>D0W1L8_NEICI</name>
<evidence type="ECO:0000256" key="1">
    <source>
        <dbReference type="SAM" id="Phobius"/>
    </source>
</evidence>